<dbReference type="InterPro" id="IPR051015">
    <property type="entry name" value="EvgA-like"/>
</dbReference>
<organism evidence="2 3">
    <name type="scientific">Granulicella sibirica</name>
    <dbReference type="NCBI Taxonomy" id="2479048"/>
    <lineage>
        <taxon>Bacteria</taxon>
        <taxon>Pseudomonadati</taxon>
        <taxon>Acidobacteriota</taxon>
        <taxon>Terriglobia</taxon>
        <taxon>Terriglobales</taxon>
        <taxon>Acidobacteriaceae</taxon>
        <taxon>Granulicella</taxon>
    </lineage>
</organism>
<dbReference type="SUPFAM" id="SSF52172">
    <property type="entry name" value="CheY-like"/>
    <property type="match status" value="1"/>
</dbReference>
<dbReference type="InterPro" id="IPR036388">
    <property type="entry name" value="WH-like_DNA-bd_sf"/>
</dbReference>
<evidence type="ECO:0000313" key="2">
    <source>
        <dbReference type="EMBL" id="RXH56987.1"/>
    </source>
</evidence>
<dbReference type="PANTHER" id="PTHR45566:SF2">
    <property type="entry name" value="NARL SUBFAMILY"/>
    <property type="match status" value="1"/>
</dbReference>
<dbReference type="PRINTS" id="PR00038">
    <property type="entry name" value="HTHLUXR"/>
</dbReference>
<keyword evidence="2" id="KW-0238">DNA-binding</keyword>
<dbReference type="RefSeq" id="WP_128911226.1">
    <property type="nucleotide sequence ID" value="NZ_RDSM01000001.1"/>
</dbReference>
<dbReference type="GO" id="GO:0006355">
    <property type="term" value="P:regulation of DNA-templated transcription"/>
    <property type="evidence" value="ECO:0007669"/>
    <property type="project" value="InterPro"/>
</dbReference>
<name>A0A4Q0T1F0_9BACT</name>
<comment type="caution">
    <text evidence="2">The sequence shown here is derived from an EMBL/GenBank/DDBJ whole genome shotgun (WGS) entry which is preliminary data.</text>
</comment>
<dbReference type="Pfam" id="PF00196">
    <property type="entry name" value="GerE"/>
    <property type="match status" value="1"/>
</dbReference>
<dbReference type="SUPFAM" id="SSF46894">
    <property type="entry name" value="C-terminal effector domain of the bipartite response regulators"/>
    <property type="match status" value="1"/>
</dbReference>
<evidence type="ECO:0000259" key="1">
    <source>
        <dbReference type="PROSITE" id="PS50043"/>
    </source>
</evidence>
<dbReference type="InterPro" id="IPR000792">
    <property type="entry name" value="Tscrpt_reg_LuxR_C"/>
</dbReference>
<proteinExistence type="predicted"/>
<evidence type="ECO:0000313" key="3">
    <source>
        <dbReference type="Proteomes" id="UP000289437"/>
    </source>
</evidence>
<keyword evidence="3" id="KW-1185">Reference proteome</keyword>
<dbReference type="InterPro" id="IPR011006">
    <property type="entry name" value="CheY-like_superfamily"/>
</dbReference>
<feature type="domain" description="HTH luxR-type" evidence="1">
    <location>
        <begin position="162"/>
        <end position="227"/>
    </location>
</feature>
<dbReference type="AlphaFoldDB" id="A0A4Q0T1F0"/>
<dbReference type="EMBL" id="RDSM01000001">
    <property type="protein sequence ID" value="RXH56987.1"/>
    <property type="molecule type" value="Genomic_DNA"/>
</dbReference>
<dbReference type="InterPro" id="IPR016032">
    <property type="entry name" value="Sig_transdc_resp-reg_C-effctor"/>
</dbReference>
<reference evidence="2 3" key="1">
    <citation type="submission" date="2018-11" db="EMBL/GenBank/DDBJ databases">
        <authorList>
            <person name="Mardanov A.V."/>
            <person name="Ravin N.V."/>
            <person name="Dedysh S.N."/>
        </authorList>
    </citation>
    <scope>NUCLEOTIDE SEQUENCE [LARGE SCALE GENOMIC DNA]</scope>
    <source>
        <strain evidence="2 3">AF10</strain>
    </source>
</reference>
<dbReference type="Proteomes" id="UP000289437">
    <property type="component" value="Unassembled WGS sequence"/>
</dbReference>
<accession>A0A4Q0T1F0</accession>
<dbReference type="Gene3D" id="3.40.50.2300">
    <property type="match status" value="1"/>
</dbReference>
<dbReference type="PROSITE" id="PS00622">
    <property type="entry name" value="HTH_LUXR_1"/>
    <property type="match status" value="1"/>
</dbReference>
<protein>
    <submittedName>
        <fullName evidence="2">DNA-binding response regulator, LuxR family</fullName>
    </submittedName>
</protein>
<dbReference type="PROSITE" id="PS50043">
    <property type="entry name" value="HTH_LUXR_2"/>
    <property type="match status" value="1"/>
</dbReference>
<reference evidence="3" key="2">
    <citation type="submission" date="2019-02" db="EMBL/GenBank/DDBJ databases">
        <title>Granulicella sibirica sp. nov., a psychrotolerant acidobacterium isolated from an organic soil layer in forested tundra, West Siberia.</title>
        <authorList>
            <person name="Oshkin I.Y."/>
            <person name="Kulichevskaya I.S."/>
            <person name="Rijpstra W.I.C."/>
            <person name="Sinninghe Damste J.S."/>
            <person name="Rakitin A.L."/>
            <person name="Ravin N.V."/>
            <person name="Dedysh S.N."/>
        </authorList>
    </citation>
    <scope>NUCLEOTIDE SEQUENCE [LARGE SCALE GENOMIC DNA]</scope>
    <source>
        <strain evidence="3">AF10</strain>
    </source>
</reference>
<sequence length="234" mass="25221">MTDAGKGFSPDDSVSKSPATPVRVGLVATDPMRIMGLQAIMRANTTGRLAGGEVIPLSVPGVLNDVDLRVVLIDASCTQHLMELVATFSRVRPHVRVIVIGDSKDQEYIQQVIGAGAKGYLPQTADETEIRLALEVVYDGSIWAPRKVLSRLLDASKLDQAAGTTSVSFTERELQVLRLLVTGLGNREIAEALNIDESTVKAHLGRLMRKVGAKNRIGLTVEALRHHPDLARSA</sequence>
<dbReference type="CDD" id="cd06170">
    <property type="entry name" value="LuxR_C_like"/>
    <property type="match status" value="1"/>
</dbReference>
<gene>
    <name evidence="2" type="ORF">GRAN_0297</name>
</gene>
<dbReference type="GO" id="GO:0003677">
    <property type="term" value="F:DNA binding"/>
    <property type="evidence" value="ECO:0007669"/>
    <property type="project" value="UniProtKB-KW"/>
</dbReference>
<dbReference type="OrthoDB" id="117354at2"/>
<dbReference type="SMART" id="SM00421">
    <property type="entry name" value="HTH_LUXR"/>
    <property type="match status" value="1"/>
</dbReference>
<dbReference type="Gene3D" id="1.10.10.10">
    <property type="entry name" value="Winged helix-like DNA-binding domain superfamily/Winged helix DNA-binding domain"/>
    <property type="match status" value="1"/>
</dbReference>
<dbReference type="PANTHER" id="PTHR45566">
    <property type="entry name" value="HTH-TYPE TRANSCRIPTIONAL REGULATOR YHJB-RELATED"/>
    <property type="match status" value="1"/>
</dbReference>